<evidence type="ECO:0008006" key="4">
    <source>
        <dbReference type="Google" id="ProtNLM"/>
    </source>
</evidence>
<protein>
    <recommendedName>
        <fullName evidence="4">Substrate of the Dot/Icm secretion system</fullName>
    </recommendedName>
</protein>
<comment type="caution">
    <text evidence="2">The sequence shown here is derived from an EMBL/GenBank/DDBJ whole genome shotgun (WGS) entry which is preliminary data.</text>
</comment>
<dbReference type="EMBL" id="JBGORX010000001">
    <property type="protein sequence ID" value="MFJ1267585.1"/>
    <property type="molecule type" value="Genomic_DNA"/>
</dbReference>
<dbReference type="Proteomes" id="UP001615550">
    <property type="component" value="Unassembled WGS sequence"/>
</dbReference>
<gene>
    <name evidence="2" type="ORF">ACD661_03320</name>
</gene>
<proteinExistence type="predicted"/>
<organism evidence="2 3">
    <name type="scientific">Legionella lytica</name>
    <dbReference type="NCBI Taxonomy" id="96232"/>
    <lineage>
        <taxon>Bacteria</taxon>
        <taxon>Pseudomonadati</taxon>
        <taxon>Pseudomonadota</taxon>
        <taxon>Gammaproteobacteria</taxon>
        <taxon>Legionellales</taxon>
        <taxon>Legionellaceae</taxon>
        <taxon>Legionella</taxon>
    </lineage>
</organism>
<feature type="region of interest" description="Disordered" evidence="1">
    <location>
        <begin position="356"/>
        <end position="375"/>
    </location>
</feature>
<keyword evidence="3" id="KW-1185">Reference proteome</keyword>
<evidence type="ECO:0000256" key="1">
    <source>
        <dbReference type="SAM" id="MobiDB-lite"/>
    </source>
</evidence>
<evidence type="ECO:0000313" key="2">
    <source>
        <dbReference type="EMBL" id="MFJ1267585.1"/>
    </source>
</evidence>
<evidence type="ECO:0000313" key="3">
    <source>
        <dbReference type="Proteomes" id="UP001615550"/>
    </source>
</evidence>
<dbReference type="RefSeq" id="WP_400186287.1">
    <property type="nucleotide sequence ID" value="NZ_JBGORX010000001.1"/>
</dbReference>
<name>A0ABW8D8D4_9GAMM</name>
<sequence length="375" mass="43022">MQAKQEATSSTNQEQGDFVPIFMMKLPSYPELEPINGYEQFFRGKVVGSWLIRESRVPGMISVTFKKEIAKTSHLRFAFINDKWVIVNDNMRDNHTGGASTLNYEPLDRRTVKSKYNLLLEAINSTKLVFDADHMIIPAAEEATRQRAYYVDVPSYVVAKQRGKEALFVNLLNSLDEVKGKIKVCIETLGTEGALKDKKMDCLGNTQLTYNKLELSHTLRNVSKPFKSNKDALEFKELFDTWLEENSFTFDLMCPVLRTLFVEPYYVVETGMVYDAGALFYEDARMRLTRLEKCPLTQTKITYNPAHLDGYRTALYETLELFYDLVRLYQIKTGLIKEQQDDFSNLPLLSVFAPSTQSDQHEEKEVLDTVPSATL</sequence>
<accession>A0ABW8D8D4</accession>
<reference evidence="2 3" key="1">
    <citation type="submission" date="2024-08" db="EMBL/GenBank/DDBJ databases">
        <title>Draft Genome Sequence of Legionella lytica strain DSB2004, Isolated From a Fire Sprinkler System.</title>
        <authorList>
            <person name="Everhart A.D."/>
            <person name="Kidane D.T."/>
            <person name="Farone A.L."/>
            <person name="Farone M.B."/>
        </authorList>
    </citation>
    <scope>NUCLEOTIDE SEQUENCE [LARGE SCALE GENOMIC DNA]</scope>
    <source>
        <strain evidence="2 3">DSB2004</strain>
    </source>
</reference>